<evidence type="ECO:0000259" key="2">
    <source>
        <dbReference type="PROSITE" id="PS51471"/>
    </source>
</evidence>
<organism evidence="3">
    <name type="scientific">Hemiselmis andersenii</name>
    <name type="common">Cryptophyte alga</name>
    <dbReference type="NCBI Taxonomy" id="464988"/>
    <lineage>
        <taxon>Eukaryota</taxon>
        <taxon>Cryptophyceae</taxon>
        <taxon>Cryptomonadales</taxon>
        <taxon>Hemiselmidaceae</taxon>
        <taxon>Hemiselmis</taxon>
    </lineage>
</organism>
<dbReference type="EMBL" id="HBFX01029941">
    <property type="protein sequence ID" value="CAD8966515.1"/>
    <property type="molecule type" value="Transcribed_RNA"/>
</dbReference>
<dbReference type="InterPro" id="IPR044861">
    <property type="entry name" value="IPNS-like_FE2OG_OXY"/>
</dbReference>
<dbReference type="InterPro" id="IPR050231">
    <property type="entry name" value="Iron_ascorbate_oxido_reductase"/>
</dbReference>
<dbReference type="InterPro" id="IPR026992">
    <property type="entry name" value="DIOX_N"/>
</dbReference>
<dbReference type="SUPFAM" id="SSF51197">
    <property type="entry name" value="Clavaminate synthase-like"/>
    <property type="match status" value="1"/>
</dbReference>
<dbReference type="Gene3D" id="2.60.120.330">
    <property type="entry name" value="B-lactam Antibiotic, Isopenicillin N Synthase, Chain"/>
    <property type="match status" value="1"/>
</dbReference>
<dbReference type="InterPro" id="IPR005123">
    <property type="entry name" value="Oxoglu/Fe-dep_dioxygenase_dom"/>
</dbReference>
<dbReference type="Pfam" id="PF14226">
    <property type="entry name" value="DIOX_N"/>
    <property type="match status" value="1"/>
</dbReference>
<comment type="similarity">
    <text evidence="1">Belongs to the iron/ascorbate-dependent oxidoreductase family.</text>
</comment>
<proteinExistence type="inferred from homology"/>
<sequence length="345" mass="37212">MPHDAETTVETLPVIDISSFTFASAHTHADRDITSKKWDKAMTDVGFALITGHGVSAQTVDDMRAGATQYFTQSGEEKARDIRGPYGCPDGGYTAMGAEAVGRTRDGHGADGGNQPAAAATKPPDLVESYVFKFREKFPEPPQMAAAAATYALELQRVLASLHEMSAQALGLPLDFFSQYYRTPGDLSTLADNCSMRLAYYPPLDAGQVSEGGGLRYGEHTDYTGFTILHQDADDLGELGSGGLEVKLPSGDFHAVRPVKGSFVVNIGDLYQVWTNDRWKSTVHRVARPSRPCGARISIPFFTGPFNDATISAIPTCVADGEHPKHAPTKVFDHLMRKVAASQIT</sequence>
<feature type="domain" description="Fe2OG dioxygenase" evidence="2">
    <location>
        <begin position="192"/>
        <end position="305"/>
    </location>
</feature>
<reference evidence="3" key="1">
    <citation type="submission" date="2021-01" db="EMBL/GenBank/DDBJ databases">
        <authorList>
            <person name="Corre E."/>
            <person name="Pelletier E."/>
            <person name="Niang G."/>
            <person name="Scheremetjew M."/>
            <person name="Finn R."/>
            <person name="Kale V."/>
            <person name="Holt S."/>
            <person name="Cochrane G."/>
            <person name="Meng A."/>
            <person name="Brown T."/>
            <person name="Cohen L."/>
        </authorList>
    </citation>
    <scope>NUCLEOTIDE SEQUENCE</scope>
    <source>
        <strain evidence="3">CCMP644</strain>
    </source>
</reference>
<keyword evidence="1" id="KW-0479">Metal-binding</keyword>
<gene>
    <name evidence="3" type="ORF">HAND00432_LOCUS18022</name>
</gene>
<dbReference type="PROSITE" id="PS51471">
    <property type="entry name" value="FE2OG_OXY"/>
    <property type="match status" value="1"/>
</dbReference>
<dbReference type="PANTHER" id="PTHR47990">
    <property type="entry name" value="2-OXOGLUTARATE (2OG) AND FE(II)-DEPENDENT OXYGENASE SUPERFAMILY PROTEIN-RELATED"/>
    <property type="match status" value="1"/>
</dbReference>
<dbReference type="GO" id="GO:0016491">
    <property type="term" value="F:oxidoreductase activity"/>
    <property type="evidence" value="ECO:0007669"/>
    <property type="project" value="UniProtKB-KW"/>
</dbReference>
<dbReference type="InterPro" id="IPR027443">
    <property type="entry name" value="IPNS-like_sf"/>
</dbReference>
<accession>A0A7S1E545</accession>
<name>A0A7S1E545_HEMAN</name>
<keyword evidence="1" id="KW-0560">Oxidoreductase</keyword>
<dbReference type="Pfam" id="PF03171">
    <property type="entry name" value="2OG-FeII_Oxy"/>
    <property type="match status" value="1"/>
</dbReference>
<dbReference type="AlphaFoldDB" id="A0A7S1E545"/>
<dbReference type="GO" id="GO:0046872">
    <property type="term" value="F:metal ion binding"/>
    <property type="evidence" value="ECO:0007669"/>
    <property type="project" value="UniProtKB-KW"/>
</dbReference>
<evidence type="ECO:0000256" key="1">
    <source>
        <dbReference type="RuleBase" id="RU003682"/>
    </source>
</evidence>
<keyword evidence="1" id="KW-0408">Iron</keyword>
<protein>
    <recommendedName>
        <fullName evidence="2">Fe2OG dioxygenase domain-containing protein</fullName>
    </recommendedName>
</protein>
<evidence type="ECO:0000313" key="3">
    <source>
        <dbReference type="EMBL" id="CAD8966515.1"/>
    </source>
</evidence>